<dbReference type="PIR" id="T47358">
    <property type="entry name" value="T47358"/>
</dbReference>
<reference evidence="2" key="3">
    <citation type="submission" date="2000-04" db="EMBL/GenBank/DDBJ databases">
        <authorList>
            <person name="EU Arabidopsis sequencing project"/>
        </authorList>
    </citation>
    <scope>NUCLEOTIDE SEQUENCE</scope>
</reference>
<reference evidence="2" key="2">
    <citation type="submission" date="2000-02" db="EMBL/GenBank/DDBJ databases">
        <authorList>
            <person name="Nyakatura G."/>
            <person name="Fartmann B."/>
            <person name="Dauner D."/>
            <person name="Sterr W."/>
            <person name="Holland R."/>
            <person name="Weichselgartner M."/>
            <person name="Mewes H.W."/>
            <person name="Rudd S."/>
            <person name="Lemcke K."/>
            <person name="Mayer K.F.X."/>
            <person name="Quetier F."/>
            <person name="Salanoubat M."/>
        </authorList>
    </citation>
    <scope>NUCLEOTIDE SEQUENCE</scope>
</reference>
<evidence type="ECO:0000313" key="2">
    <source>
        <dbReference type="EMBL" id="CAB86471.1"/>
    </source>
</evidence>
<feature type="compositionally biased region" description="Basic residues" evidence="1">
    <location>
        <begin position="376"/>
        <end position="385"/>
    </location>
</feature>
<reference key="1">
    <citation type="journal article" date="2000" name="Nature">
        <title>Sequence and analysis of chromosome 3 of the plant Arabidopsis thaliana.</title>
        <authorList>
            <consortium name="European Union Chromosome 3 Arabidopsis Sequencing Consortium"/>
            <consortium name="Institute for Genomic Research"/>
            <consortium name="Kazusa DNA Research Institute"/>
            <person name="Salanoubat M."/>
            <person name="Lemcke K."/>
            <person name="Rieger M."/>
            <person name="Ansorge W."/>
            <person name="Unseld M."/>
            <person name="Fartmann B."/>
            <person name="Valle G."/>
            <person name="Blocker H."/>
            <person name="Perez-Alonso M."/>
            <person name="Obermaier B."/>
            <person name="Delseny M."/>
            <person name="Boutry M."/>
            <person name="Grivell L.A."/>
            <person name="Mache R."/>
            <person name="Puigdomenech P."/>
            <person name="De Simone V."/>
            <person name="Choisne N."/>
            <person name="Artiguenave F."/>
            <person name="Robert C."/>
            <person name="Brottier P."/>
            <person name="Wincker P."/>
            <person name="Cattolico L."/>
            <person name="Weissenbach J."/>
            <person name="Saurin W."/>
            <person name="Quetier F."/>
            <person name="Schafer M."/>
            <person name="Muller-Auer S."/>
            <person name="Gabel C."/>
            <person name="Fuchs M."/>
            <person name="Benes V."/>
            <person name="Wurmbach E."/>
            <person name="Drzonek H."/>
            <person name="Erfle H."/>
            <person name="Jordan N."/>
            <person name="Bangert S."/>
            <person name="Wiedelmann R."/>
            <person name="Kranz H."/>
            <person name="Voss H."/>
            <person name="Holland R."/>
            <person name="Brandt P."/>
            <person name="Nyakatura G."/>
            <person name="Vezzi A."/>
            <person name="D'Angelo M."/>
            <person name="Pallavicini A."/>
            <person name="Toppo S."/>
            <person name="Simionati B."/>
            <person name="Conrad A."/>
            <person name="Hornischer K."/>
            <person name="Kauer G."/>
            <person name="Lohnert T.H."/>
            <person name="Nordsiek G."/>
            <person name="Reichelt J."/>
            <person name="Scharfe M."/>
            <person name="Schon O."/>
            <person name="Bargues M."/>
            <person name="Terol J."/>
            <person name="Climent J."/>
            <person name="Navarro P."/>
            <person name="Collado C."/>
            <person name="Perez-Perez A."/>
            <person name="Ottenwalder B."/>
            <person name="Duchemin D."/>
            <person name="Cooke R."/>
            <person name="Laudie M."/>
            <person name="Berger-Llauro C."/>
            <person name="Purnelle B."/>
            <person name="Masuy D."/>
            <person name="de Haan M."/>
            <person name="Maarse A.C."/>
            <person name="Alcaraz J.P."/>
            <person name="Cottet A."/>
            <person name="Casacuberta E."/>
            <person name="Monfort A."/>
            <person name="Argiriou A."/>
            <person name="flores M."/>
            <person name="Liguori R."/>
            <person name="Vitale D."/>
            <person name="Mannhaupt G."/>
            <person name="Haase D."/>
            <person name="Schoof H."/>
            <person name="Rudd S."/>
            <person name="Zaccaria P."/>
            <person name="Mewes H.W."/>
            <person name="Mayer K.F."/>
            <person name="Kaul S."/>
            <person name="Town C.D."/>
            <person name="Koo H.L."/>
            <person name="Tallon L.J."/>
            <person name="Jenkins J."/>
            <person name="Rooney T."/>
            <person name="Rizzo M."/>
            <person name="Walts A."/>
            <person name="Utterback T."/>
            <person name="Fujii C.Y."/>
            <person name="Shea T.P."/>
            <person name="Creasy T.H."/>
            <person name="Haas B."/>
            <person name="Maiti R."/>
            <person name="Wu D."/>
            <person name="Peterson J."/>
            <person name="Van Aken S."/>
            <person name="Pai G."/>
            <person name="Militscher J."/>
            <person name="Sellers P."/>
            <person name="Gill J.E."/>
            <person name="Feldblyum T.V."/>
            <person name="Preuss D."/>
            <person name="Lin X."/>
            <person name="Nierman W.C."/>
            <person name="Salzberg S.L."/>
            <person name="White O."/>
            <person name="Venter J.C."/>
            <person name="Fraser C.M."/>
            <person name="Kaneko T."/>
            <person name="Nakamura Y."/>
            <person name="Sato S."/>
            <person name="Kato T."/>
            <person name="Asamizu E."/>
            <person name="Sasamoto S."/>
            <person name="Kimura T."/>
            <person name="Idesawa K."/>
            <person name="Kawashima K."/>
            <person name="Kishida Y."/>
            <person name="Kiyokawa C."/>
            <person name="Kohara M."/>
            <person name="Matsumoto M."/>
            <person name="Matsuno A."/>
            <person name="Muraki A."/>
            <person name="Nakayama S."/>
            <person name="Nakazaki N."/>
            <person name="Shinpo S."/>
            <person name="Takeuchi C."/>
            <person name="Wada T."/>
            <person name="Watanabe A."/>
            <person name="Yamada M."/>
            <person name="Yasuda M."/>
            <person name="Tabata S."/>
        </authorList>
    </citation>
    <scope>NUCLEOTIDE SEQUENCE [LARGE SCALE GENOMIC DNA]</scope>
    <source>
        <strain>cv. Columbia</strain>
    </source>
</reference>
<dbReference type="AlphaFoldDB" id="Q9M261"/>
<proteinExistence type="predicted"/>
<feature type="region of interest" description="Disordered" evidence="1">
    <location>
        <begin position="303"/>
        <end position="325"/>
    </location>
</feature>
<organism evidence="2">
    <name type="scientific">Arabidopsis thaliana</name>
    <name type="common">Mouse-ear cress</name>
    <dbReference type="NCBI Taxonomy" id="3702"/>
    <lineage>
        <taxon>Eukaryota</taxon>
        <taxon>Viridiplantae</taxon>
        <taxon>Streptophyta</taxon>
        <taxon>Embryophyta</taxon>
        <taxon>Tracheophyta</taxon>
        <taxon>Spermatophyta</taxon>
        <taxon>Magnoliopsida</taxon>
        <taxon>eudicotyledons</taxon>
        <taxon>Gunneridae</taxon>
        <taxon>Pentapetalae</taxon>
        <taxon>rosids</taxon>
        <taxon>malvids</taxon>
        <taxon>Brassicales</taxon>
        <taxon>Brassicaceae</taxon>
        <taxon>Camelineae</taxon>
        <taxon>Arabidopsis</taxon>
    </lineage>
</organism>
<feature type="region of interest" description="Disordered" evidence="1">
    <location>
        <begin position="39"/>
        <end position="62"/>
    </location>
</feature>
<gene>
    <name evidence="2" type="primary">F7M19_10</name>
</gene>
<feature type="region of interest" description="Disordered" evidence="1">
    <location>
        <begin position="356"/>
        <end position="394"/>
    </location>
</feature>
<dbReference type="EMBL" id="AL138643">
    <property type="protein sequence ID" value="CAB86471.1"/>
    <property type="molecule type" value="Genomic_DNA"/>
</dbReference>
<protein>
    <submittedName>
        <fullName evidence="2">Uncharacterized protein F7M19_10</fullName>
    </submittedName>
</protein>
<name>Q9M261_ARATH</name>
<sequence length="569" mass="63538">MNFPRNSVSLLVSSGLADSSDSNHRDDLPRIYKRRMVWTSSEGSEADAASSSNASEATPFVAREDATADIARKLDLPEDSEPSLVRKLRVPAVDETSASNCQDTENLVRAFEQTAFEKAERKKRKKNKKVVQSNPRGSTLSTEQSLFDLRARFGFGNVTLRVPSPNERADDPPEGFLTLYEGFFYLSFLWLPVPRLILDYADRYYVSPAKNMKIIEGFPSKDDAYTDYFFFVALEDAFLEDLVGKIARSGFSSRVPTTLFPVIESCRSESSDHRTQFFVNMQTSNPTIREVYEKKRLAAEKKRAAEERRVVEESGPAEPSGAREVVPEVAAPAAPDVVDQVPADPPIETATQAVIALPARDKASGKSPQIDTSQEKRRKKKKKKLAKEDKPPIFEDRAASANLVGKCAGRLLPPPDTLLESRKYAETASHFLRVVGSMNRMVQSYDSAMRISEATEAKLAREEAKREAYVNKENALKLAESNLRIDSEVVRCKQMLAEARGLRDNEVARAAQKARREASEVFLAKFKVVEEKMALLEDANDQFMYLSQARANAQLIKVLEEGGSLEAEK</sequence>
<feature type="compositionally biased region" description="Low complexity" evidence="1">
    <location>
        <begin position="40"/>
        <end position="57"/>
    </location>
</feature>
<accession>Q9M261</accession>
<evidence type="ECO:0000256" key="1">
    <source>
        <dbReference type="SAM" id="MobiDB-lite"/>
    </source>
</evidence>
<feature type="compositionally biased region" description="Basic and acidic residues" evidence="1">
    <location>
        <begin position="303"/>
        <end position="312"/>
    </location>
</feature>